<protein>
    <submittedName>
        <fullName evidence="1">Uncharacterized protein</fullName>
    </submittedName>
</protein>
<evidence type="ECO:0000313" key="2">
    <source>
        <dbReference type="Proteomes" id="UP001239111"/>
    </source>
</evidence>
<comment type="caution">
    <text evidence="1">The sequence shown here is derived from an EMBL/GenBank/DDBJ whole genome shotgun (WGS) entry which is preliminary data.</text>
</comment>
<gene>
    <name evidence="1" type="ORF">QAD02_012640</name>
</gene>
<sequence>MIPGQKNVQAIPLVDRDKIVLPPLHIELGIVRNFIKAMNKTGAGVSFLREKFPRLSEAKLKEGVVVGPDIRKLMLDSGFDAVLNEVELKTWKSVKNVINNYLGNRKSENYETLNKQIRYVALIFRQTEKLVHSSKIDHYPYPRILSSHGLHIVFEIAEKYILGTNPMADCEEDKSRDRERNRRLDRTDCLNNQIRERSQERNDRYKRVTDKRIYVSNIPYDYRWQDLKDLFRTEVGRVAHVELFTDESDKPRGCGIVEFEDADSVRVAVEKMHRFDIKGRKLVVKEVGENCED</sequence>
<name>A0ACC2P073_9HYME</name>
<proteinExistence type="predicted"/>
<dbReference type="EMBL" id="CM056742">
    <property type="protein sequence ID" value="KAJ8676853.1"/>
    <property type="molecule type" value="Genomic_DNA"/>
</dbReference>
<accession>A0ACC2P073</accession>
<keyword evidence="2" id="KW-1185">Reference proteome</keyword>
<organism evidence="1 2">
    <name type="scientific">Eretmocerus hayati</name>
    <dbReference type="NCBI Taxonomy" id="131215"/>
    <lineage>
        <taxon>Eukaryota</taxon>
        <taxon>Metazoa</taxon>
        <taxon>Ecdysozoa</taxon>
        <taxon>Arthropoda</taxon>
        <taxon>Hexapoda</taxon>
        <taxon>Insecta</taxon>
        <taxon>Pterygota</taxon>
        <taxon>Neoptera</taxon>
        <taxon>Endopterygota</taxon>
        <taxon>Hymenoptera</taxon>
        <taxon>Apocrita</taxon>
        <taxon>Proctotrupomorpha</taxon>
        <taxon>Chalcidoidea</taxon>
        <taxon>Aphelinidae</taxon>
        <taxon>Aphelininae</taxon>
        <taxon>Eretmocerus</taxon>
    </lineage>
</organism>
<evidence type="ECO:0000313" key="1">
    <source>
        <dbReference type="EMBL" id="KAJ8676853.1"/>
    </source>
</evidence>
<dbReference type="Proteomes" id="UP001239111">
    <property type="component" value="Chromosome 2"/>
</dbReference>
<reference evidence="1" key="1">
    <citation type="submission" date="2023-04" db="EMBL/GenBank/DDBJ databases">
        <title>A chromosome-level genome assembly of the parasitoid wasp Eretmocerus hayati.</title>
        <authorList>
            <person name="Zhong Y."/>
            <person name="Liu S."/>
            <person name="Liu Y."/>
        </authorList>
    </citation>
    <scope>NUCLEOTIDE SEQUENCE</scope>
    <source>
        <strain evidence="1">ZJU_SS_LIU_2023</strain>
    </source>
</reference>